<evidence type="ECO:0000313" key="3">
    <source>
        <dbReference type="Proteomes" id="UP000199672"/>
    </source>
</evidence>
<dbReference type="GO" id="GO:0016740">
    <property type="term" value="F:transferase activity"/>
    <property type="evidence" value="ECO:0007669"/>
    <property type="project" value="UniProtKB-KW"/>
</dbReference>
<dbReference type="PROSITE" id="PS51996">
    <property type="entry name" value="TR_MART"/>
    <property type="match status" value="1"/>
</dbReference>
<dbReference type="Proteomes" id="UP000199672">
    <property type="component" value="Unassembled WGS sequence"/>
</dbReference>
<feature type="domain" description="ADP ribosyltransferase" evidence="1">
    <location>
        <begin position="29"/>
        <end position="182"/>
    </location>
</feature>
<dbReference type="AlphaFoldDB" id="A0A1I1PJJ6"/>
<reference evidence="3" key="1">
    <citation type="submission" date="2016-10" db="EMBL/GenBank/DDBJ databases">
        <authorList>
            <person name="Varghese N."/>
            <person name="Submissions S."/>
        </authorList>
    </citation>
    <scope>NUCLEOTIDE SEQUENCE [LARGE SCALE GENOMIC DNA]</scope>
    <source>
        <strain evidence="3">CGMCC 1.10370</strain>
    </source>
</reference>
<keyword evidence="3" id="KW-1185">Reference proteome</keyword>
<dbReference type="InterPro" id="IPR003540">
    <property type="entry name" value="ADP-ribosyltransferase"/>
</dbReference>
<accession>A0A1I1PJJ6</accession>
<dbReference type="Gene3D" id="3.90.176.10">
    <property type="entry name" value="Toxin ADP-ribosyltransferase, Chain A, domain 1"/>
    <property type="match status" value="1"/>
</dbReference>
<dbReference type="OrthoDB" id="1362422at2"/>
<dbReference type="EMBL" id="FOMH01000004">
    <property type="protein sequence ID" value="SFD09896.1"/>
    <property type="molecule type" value="Genomic_DNA"/>
</dbReference>
<name>A0A1I1PJJ6_9FLAO</name>
<evidence type="ECO:0000313" key="2">
    <source>
        <dbReference type="EMBL" id="SFD09896.1"/>
    </source>
</evidence>
<evidence type="ECO:0000259" key="1">
    <source>
        <dbReference type="Pfam" id="PF03496"/>
    </source>
</evidence>
<gene>
    <name evidence="2" type="ORF">SAMN05216297_104197</name>
</gene>
<sequence>MDKDLQEYVKHNLIKQLQEIKSSKQHITIEELNEFEKSIIYYYSEDGFESLNEKLRDGEKIPELGKHLNNCLSKLPDYKLLCYRSIHCSNYELKRYYDAFVNNSIIVEKSFLSCSKSRLIALSFSNTPLFIIKSKKGKEIEKIAKFGIESGQNEKEILFMSGSKFKVLNFEEDDKDKTIRITLEEI</sequence>
<dbReference type="GO" id="GO:0005576">
    <property type="term" value="C:extracellular region"/>
    <property type="evidence" value="ECO:0007669"/>
    <property type="project" value="InterPro"/>
</dbReference>
<protein>
    <submittedName>
        <fullName evidence="2">ADP-ribosyltransferase exoenzyme</fullName>
    </submittedName>
</protein>
<keyword evidence="2" id="KW-0808">Transferase</keyword>
<dbReference type="STRING" id="739143.SAMN05216297_104197"/>
<organism evidence="2 3">
    <name type="scientific">Flavobacterium phragmitis</name>
    <dbReference type="NCBI Taxonomy" id="739143"/>
    <lineage>
        <taxon>Bacteria</taxon>
        <taxon>Pseudomonadati</taxon>
        <taxon>Bacteroidota</taxon>
        <taxon>Flavobacteriia</taxon>
        <taxon>Flavobacteriales</taxon>
        <taxon>Flavobacteriaceae</taxon>
        <taxon>Flavobacterium</taxon>
    </lineage>
</organism>
<proteinExistence type="predicted"/>
<dbReference type="Pfam" id="PF03496">
    <property type="entry name" value="ADPrib_exo_Tox"/>
    <property type="match status" value="1"/>
</dbReference>
<dbReference type="RefSeq" id="WP_091492609.1">
    <property type="nucleotide sequence ID" value="NZ_FOMH01000004.1"/>
</dbReference>
<dbReference type="SUPFAM" id="SSF56399">
    <property type="entry name" value="ADP-ribosylation"/>
    <property type="match status" value="1"/>
</dbReference>